<dbReference type="EMBL" id="JAPDRK010000020">
    <property type="protein sequence ID" value="KAJ9603970.1"/>
    <property type="molecule type" value="Genomic_DNA"/>
</dbReference>
<feature type="compositionally biased region" description="Low complexity" evidence="1">
    <location>
        <begin position="304"/>
        <end position="334"/>
    </location>
</feature>
<gene>
    <name evidence="3" type="ORF">H2200_011492</name>
</gene>
<dbReference type="PANTHER" id="PTHR22949">
    <property type="entry name" value="WHITE COLLAR 2 PROTEIN WC2"/>
    <property type="match status" value="1"/>
</dbReference>
<feature type="compositionally biased region" description="Gly residues" evidence="1">
    <location>
        <begin position="590"/>
        <end position="599"/>
    </location>
</feature>
<dbReference type="Pfam" id="PF26087">
    <property type="entry name" value="DUF8032"/>
    <property type="match status" value="2"/>
</dbReference>
<feature type="region of interest" description="Disordered" evidence="1">
    <location>
        <begin position="1"/>
        <end position="231"/>
    </location>
</feature>
<feature type="compositionally biased region" description="Basic and acidic residues" evidence="1">
    <location>
        <begin position="897"/>
        <end position="906"/>
    </location>
</feature>
<dbReference type="InterPro" id="IPR058345">
    <property type="entry name" value="DUF8032"/>
</dbReference>
<feature type="compositionally biased region" description="Polar residues" evidence="1">
    <location>
        <begin position="645"/>
        <end position="666"/>
    </location>
</feature>
<feature type="region of interest" description="Disordered" evidence="1">
    <location>
        <begin position="558"/>
        <end position="676"/>
    </location>
</feature>
<feature type="compositionally biased region" description="Low complexity" evidence="1">
    <location>
        <begin position="400"/>
        <end position="437"/>
    </location>
</feature>
<feature type="region of interest" description="Disordered" evidence="1">
    <location>
        <begin position="784"/>
        <end position="838"/>
    </location>
</feature>
<dbReference type="Proteomes" id="UP001172673">
    <property type="component" value="Unassembled WGS sequence"/>
</dbReference>
<evidence type="ECO:0000256" key="1">
    <source>
        <dbReference type="SAM" id="MobiDB-lite"/>
    </source>
</evidence>
<feature type="domain" description="DUF8032" evidence="2">
    <location>
        <begin position="738"/>
        <end position="786"/>
    </location>
</feature>
<feature type="compositionally biased region" description="Polar residues" evidence="1">
    <location>
        <begin position="30"/>
        <end position="57"/>
    </location>
</feature>
<organism evidence="3 4">
    <name type="scientific">Cladophialophora chaetospira</name>
    <dbReference type="NCBI Taxonomy" id="386627"/>
    <lineage>
        <taxon>Eukaryota</taxon>
        <taxon>Fungi</taxon>
        <taxon>Dikarya</taxon>
        <taxon>Ascomycota</taxon>
        <taxon>Pezizomycotina</taxon>
        <taxon>Eurotiomycetes</taxon>
        <taxon>Chaetothyriomycetidae</taxon>
        <taxon>Chaetothyriales</taxon>
        <taxon>Herpotrichiellaceae</taxon>
        <taxon>Cladophialophora</taxon>
    </lineage>
</organism>
<dbReference type="PANTHER" id="PTHR22949:SF0">
    <property type="entry name" value="RE27538P"/>
    <property type="match status" value="1"/>
</dbReference>
<keyword evidence="4" id="KW-1185">Reference proteome</keyword>
<feature type="compositionally biased region" description="Low complexity" evidence="1">
    <location>
        <begin position="90"/>
        <end position="99"/>
    </location>
</feature>
<feature type="domain" description="DUF8032" evidence="2">
    <location>
        <begin position="465"/>
        <end position="559"/>
    </location>
</feature>
<evidence type="ECO:0000313" key="3">
    <source>
        <dbReference type="EMBL" id="KAJ9603970.1"/>
    </source>
</evidence>
<proteinExistence type="predicted"/>
<feature type="region of interest" description="Disordered" evidence="1">
    <location>
        <begin position="244"/>
        <end position="458"/>
    </location>
</feature>
<evidence type="ECO:0000259" key="2">
    <source>
        <dbReference type="Pfam" id="PF26087"/>
    </source>
</evidence>
<feature type="compositionally biased region" description="Polar residues" evidence="1">
    <location>
        <begin position="253"/>
        <end position="267"/>
    </location>
</feature>
<feature type="compositionally biased region" description="Polar residues" evidence="1">
    <location>
        <begin position="118"/>
        <end position="130"/>
    </location>
</feature>
<feature type="compositionally biased region" description="Low complexity" evidence="1">
    <location>
        <begin position="804"/>
        <end position="818"/>
    </location>
</feature>
<accession>A0AA38WZF7</accession>
<reference evidence="3" key="1">
    <citation type="submission" date="2022-10" db="EMBL/GenBank/DDBJ databases">
        <title>Culturing micro-colonial fungi from biological soil crusts in the Mojave desert and describing Neophaeococcomyces mojavensis, and introducing the new genera and species Taxawa tesnikishii.</title>
        <authorList>
            <person name="Kurbessoian T."/>
            <person name="Stajich J.E."/>
        </authorList>
    </citation>
    <scope>NUCLEOTIDE SEQUENCE</scope>
    <source>
        <strain evidence="3">TK_41</strain>
    </source>
</reference>
<name>A0AA38WZF7_9EURO</name>
<evidence type="ECO:0000313" key="4">
    <source>
        <dbReference type="Proteomes" id="UP001172673"/>
    </source>
</evidence>
<feature type="compositionally biased region" description="Polar residues" evidence="1">
    <location>
        <begin position="350"/>
        <end position="367"/>
    </location>
</feature>
<feature type="compositionally biased region" description="Polar residues" evidence="1">
    <location>
        <begin position="140"/>
        <end position="186"/>
    </location>
</feature>
<feature type="compositionally biased region" description="Basic residues" evidence="1">
    <location>
        <begin position="58"/>
        <end position="70"/>
    </location>
</feature>
<comment type="caution">
    <text evidence="3">The sequence shown here is derived from an EMBL/GenBank/DDBJ whole genome shotgun (WGS) entry which is preliminary data.</text>
</comment>
<protein>
    <recommendedName>
        <fullName evidence="2">DUF8032 domain-containing protein</fullName>
    </recommendedName>
</protein>
<feature type="region of interest" description="Disordered" evidence="1">
    <location>
        <begin position="897"/>
        <end position="920"/>
    </location>
</feature>
<feature type="compositionally biased region" description="Low complexity" evidence="1">
    <location>
        <begin position="368"/>
        <end position="377"/>
    </location>
</feature>
<dbReference type="AlphaFoldDB" id="A0AA38WZF7"/>
<sequence length="920" mass="100998">MAPAHHGKKYAVASEKPSGTGNLNMRAGSLNPQMHQSPPQYAHQQAQMVNARNNAKNSTRHQQAHPHSHAQHQQQQQQPPAHPNLAQVVAPARNPNNAGPAGGPGAGSGQAHSSGDANNNLLHRTTQPYSNVAPLHHVPQQPQSRSLGGGQSTQQQPYPSPNLYTPQPTLQSPFLNSQAQFQTQQAPAEGSNFYPPAQSPRSQHSGGGSYYPAGESDAIKSWPPQRADQVLEKSEPMAATATMQRPYPPIYHTPQSNSPASVTSPQTHDPARPMYGQPGSQLSQPTLYGYQYGMNPVHQPSYGQHHQQAQQHQMNSQSLLASYQSAASQLPQAQINSHHPPIQSPRLKAEQNQHYQLKSEPSQLKYEQSQSYQQPQQTRPGMLQQQQQHPTPISQPAPLPQQQQQQQPSQSQQQQQVPQVQQQQTQQQQQQQQQQNPNLPPNSNAAPGPIPATTPLVVRQDGNGVQWIAFEYSRDRVKMEYTIRCDVESVEPNALSQEFKSENCVYPRACVPKEQYKGNRLNYETDCNQVGWALAELNPCLRGKRGLIQRAVDSWRNSNQDPRLRSRRVRRQAKITNRSKLTTSASAPGPGSGGPGSTGLPGQNAMPAPTTRPPGALPSAQSQILHHPQDVSPTGHENVGAPSYNPAQQAYRQNSVPQHMTSPTDLRQSHHFTGYPSYATSLAPSLGPSMAPTMQPGLHHLGRPGGNAAMASKEHDEKDEEDNALFGELPEGKRRKFILVEDTQKNARVRVKVTLDQIEMSEIPDSYRKQNSVFPRAYFPVQMQTASESSRGDRFVEEGDEVDSGGPTTGTTSVSVHGSDGEAEVNVPQISKGKRGREQKMNELGYRMAWGQGRVFSGRPIFLARALDAYRSKQRSALLAAGSEPSTIPAHLETRPGKRKWIERTKAVSHAPTPPNATSD</sequence>